<proteinExistence type="predicted"/>
<protein>
    <submittedName>
        <fullName evidence="2">Uncharacterized protein</fullName>
    </submittedName>
</protein>
<keyword evidence="1" id="KW-0472">Membrane</keyword>
<reference evidence="2 3" key="1">
    <citation type="submission" date="2023-05" db="EMBL/GenBank/DDBJ databases">
        <title>Draft genome of Paenibacillus sp. CCS26.</title>
        <authorList>
            <person name="Akita H."/>
            <person name="Shinto Y."/>
            <person name="Kimura Z."/>
        </authorList>
    </citation>
    <scope>NUCLEOTIDE SEQUENCE [LARGE SCALE GENOMIC DNA]</scope>
    <source>
        <strain evidence="2 3">CCS26</strain>
    </source>
</reference>
<keyword evidence="1" id="KW-1133">Transmembrane helix</keyword>
<dbReference type="RefSeq" id="WP_317981040.1">
    <property type="nucleotide sequence ID" value="NZ_BTCL01000015.1"/>
</dbReference>
<keyword evidence="1" id="KW-0812">Transmembrane</keyword>
<feature type="transmembrane region" description="Helical" evidence="1">
    <location>
        <begin position="161"/>
        <end position="185"/>
    </location>
</feature>
<feature type="transmembrane region" description="Helical" evidence="1">
    <location>
        <begin position="63"/>
        <end position="89"/>
    </location>
</feature>
<name>A0ABQ6NQQ6_9BACL</name>
<dbReference type="Proteomes" id="UP001285921">
    <property type="component" value="Unassembled WGS sequence"/>
</dbReference>
<gene>
    <name evidence="2" type="ORF">PghCCS26_40270</name>
</gene>
<feature type="transmembrane region" description="Helical" evidence="1">
    <location>
        <begin position="101"/>
        <end position="124"/>
    </location>
</feature>
<feature type="transmembrane region" description="Helical" evidence="1">
    <location>
        <begin position="16"/>
        <end position="42"/>
    </location>
</feature>
<feature type="transmembrane region" description="Helical" evidence="1">
    <location>
        <begin position="136"/>
        <end position="155"/>
    </location>
</feature>
<sequence>MNGHLSEPIVTVGDQIAITIGLFAGISGIVVTAAGLVMAAYAMRRGKPEKTPTGRNVRLFIALSYNFLLLFCPLIISMIVIAQAMLGMLDKERLFVLEMNAYILSYIFLTPIVLNFLALTSFLSMHFKKQDRKYKFEAIICGINISLVLVLFFITDDKSRLAISSISILCFIQICFGLLLSWVLMRKE</sequence>
<organism evidence="2 3">
    <name type="scientific">Paenibacillus glycanilyticus</name>
    <dbReference type="NCBI Taxonomy" id="126569"/>
    <lineage>
        <taxon>Bacteria</taxon>
        <taxon>Bacillati</taxon>
        <taxon>Bacillota</taxon>
        <taxon>Bacilli</taxon>
        <taxon>Bacillales</taxon>
        <taxon>Paenibacillaceae</taxon>
        <taxon>Paenibacillus</taxon>
    </lineage>
</organism>
<dbReference type="EMBL" id="BTCL01000015">
    <property type="protein sequence ID" value="GMK46898.1"/>
    <property type="molecule type" value="Genomic_DNA"/>
</dbReference>
<keyword evidence="3" id="KW-1185">Reference proteome</keyword>
<evidence type="ECO:0000313" key="3">
    <source>
        <dbReference type="Proteomes" id="UP001285921"/>
    </source>
</evidence>
<evidence type="ECO:0000313" key="2">
    <source>
        <dbReference type="EMBL" id="GMK46898.1"/>
    </source>
</evidence>
<comment type="caution">
    <text evidence="2">The sequence shown here is derived from an EMBL/GenBank/DDBJ whole genome shotgun (WGS) entry which is preliminary data.</text>
</comment>
<accession>A0ABQ6NQQ6</accession>
<evidence type="ECO:0000256" key="1">
    <source>
        <dbReference type="SAM" id="Phobius"/>
    </source>
</evidence>